<evidence type="ECO:0000256" key="4">
    <source>
        <dbReference type="ARBA" id="ARBA00022729"/>
    </source>
</evidence>
<evidence type="ECO:0000256" key="3">
    <source>
        <dbReference type="ARBA" id="ARBA00012755"/>
    </source>
</evidence>
<name>A0AB40DMC0_DROSZ</name>
<dbReference type="Pfam" id="PF16499">
    <property type="entry name" value="Melibiase_2"/>
    <property type="match status" value="1"/>
</dbReference>
<dbReference type="InterPro" id="IPR013780">
    <property type="entry name" value="Glyco_hydro_b"/>
</dbReference>
<dbReference type="PRINTS" id="PR00740">
    <property type="entry name" value="GLHYDRLASE27"/>
</dbReference>
<dbReference type="RefSeq" id="XP_065724743.2">
    <property type="nucleotide sequence ID" value="XM_065868671.2"/>
</dbReference>
<proteinExistence type="inferred from homology"/>
<protein>
    <recommendedName>
        <fullName evidence="3 7">Alpha-galactosidase</fullName>
        <ecNumber evidence="7">3.2.1.-</ecNumber>
    </recommendedName>
</protein>
<keyword evidence="6 7" id="KW-0326">Glycosidase</keyword>
<evidence type="ECO:0000313" key="10">
    <source>
        <dbReference type="RefSeq" id="XP_065724743.2"/>
    </source>
</evidence>
<evidence type="ECO:0000256" key="5">
    <source>
        <dbReference type="ARBA" id="ARBA00022801"/>
    </source>
</evidence>
<dbReference type="InterPro" id="IPR002241">
    <property type="entry name" value="Glyco_hydro_27"/>
</dbReference>
<dbReference type="EC" id="3.2.1.-" evidence="7"/>
<dbReference type="Gene3D" id="2.60.40.1180">
    <property type="entry name" value="Golgi alpha-mannosidase II"/>
    <property type="match status" value="1"/>
</dbReference>
<comment type="subunit">
    <text evidence="7">Homodimer.</text>
</comment>
<dbReference type="Gene3D" id="3.20.20.70">
    <property type="entry name" value="Aldolase class I"/>
    <property type="match status" value="1"/>
</dbReference>
<dbReference type="InterPro" id="IPR017853">
    <property type="entry name" value="GH"/>
</dbReference>
<dbReference type="GO" id="GO:0009311">
    <property type="term" value="P:oligosaccharide metabolic process"/>
    <property type="evidence" value="ECO:0007669"/>
    <property type="project" value="TreeGrafter"/>
</dbReference>
<dbReference type="GO" id="GO:0016139">
    <property type="term" value="P:glycoside catabolic process"/>
    <property type="evidence" value="ECO:0007669"/>
    <property type="project" value="TreeGrafter"/>
</dbReference>
<comment type="catalytic activity">
    <reaction evidence="1">
        <text>Hydrolysis of terminal, non-reducing alpha-D-galactose residues in alpha-D-galactosides, including galactose oligosaccharides, galactomannans and galactolipids.</text>
        <dbReference type="EC" id="3.2.1.22"/>
    </reaction>
</comment>
<dbReference type="PANTHER" id="PTHR11452">
    <property type="entry name" value="ALPHA-GALACTOSIDASE/ALPHA-N-ACETYLGALACTOSAMINIDASE"/>
    <property type="match status" value="1"/>
</dbReference>
<keyword evidence="7" id="KW-1015">Disulfide bond</keyword>
<gene>
    <name evidence="10" type="primary">LOC108006656</name>
</gene>
<evidence type="ECO:0000256" key="7">
    <source>
        <dbReference type="RuleBase" id="RU361168"/>
    </source>
</evidence>
<accession>A0AB40DMC0</accession>
<evidence type="ECO:0000256" key="6">
    <source>
        <dbReference type="ARBA" id="ARBA00023295"/>
    </source>
</evidence>
<dbReference type="AlphaFoldDB" id="A0AB40DMC0"/>
<keyword evidence="5 7" id="KW-0378">Hydrolase</keyword>
<dbReference type="InterPro" id="IPR000111">
    <property type="entry name" value="Glyco_hydro_27/36_CS"/>
</dbReference>
<evidence type="ECO:0000259" key="8">
    <source>
        <dbReference type="Pfam" id="PF17801"/>
    </source>
</evidence>
<organism evidence="9 10">
    <name type="scientific">Drosophila suzukii</name>
    <name type="common">Spotted-wing drosophila fruit fly</name>
    <dbReference type="NCBI Taxonomy" id="28584"/>
    <lineage>
        <taxon>Eukaryota</taxon>
        <taxon>Metazoa</taxon>
        <taxon>Ecdysozoa</taxon>
        <taxon>Arthropoda</taxon>
        <taxon>Hexapoda</taxon>
        <taxon>Insecta</taxon>
        <taxon>Pterygota</taxon>
        <taxon>Neoptera</taxon>
        <taxon>Endopterygota</taxon>
        <taxon>Diptera</taxon>
        <taxon>Brachycera</taxon>
        <taxon>Muscomorpha</taxon>
        <taxon>Ephydroidea</taxon>
        <taxon>Drosophilidae</taxon>
        <taxon>Drosophila</taxon>
        <taxon>Sophophora</taxon>
    </lineage>
</organism>
<dbReference type="SUPFAM" id="SSF51011">
    <property type="entry name" value="Glycosyl hydrolase domain"/>
    <property type="match status" value="1"/>
</dbReference>
<keyword evidence="4" id="KW-0732">Signal</keyword>
<sequence>MANPSTLPQLSEIHLNQLIGQIKELPYFDGNPSELSRYIARVEYLLQLYPTQYVRQTHIIYGAIERTIVDSAQRVIEEEKSNTWITTKAALIKAFKDHRPYEDIIQHVRDTQYQGSIKLLFHIWQLTMTLLLILICNALRFVYGLNNGLAIVPPMGWMPFERFRCMTDCARFPKDCISESLIRRTADLLLSEGYAAAGYQYLIIDDCWMEASRDEATHELLPSLDRFPSGMMALGNHIHNIGLKFGIYHDVGEKTCMFRGPGAAGHFKLDAQTFAKWGVDYVKMDGCYASEEDIDWGYPAFGAAMNQTGRHMVYSCSWPFYKSKPNYSLIAKHCNLWRFAVDIQDSFTSVTNIMSRYSSKQDILTAHSGPGRWNDPDMLVLGNFRLSYDASRLQIAIWAVIAAPLIMTNDLDTVRPEIKELLQNPDVIAIDQDPLGQPGRLVLAVRNLQVWVRPVTPVSDFGKNSFAVAFVNQGGFGACPLCPQTFEVPLHRIGLQNRMGYYVIDLFNGTNILGLFKPKDSFITRVNPEGVNFYKFTVVPYY</sequence>
<comment type="similarity">
    <text evidence="2 7">Belongs to the glycosyl hydrolase 27 family.</text>
</comment>
<dbReference type="InterPro" id="IPR013785">
    <property type="entry name" value="Aldolase_TIM"/>
</dbReference>
<evidence type="ECO:0000256" key="2">
    <source>
        <dbReference type="ARBA" id="ARBA00009743"/>
    </source>
</evidence>
<dbReference type="PANTHER" id="PTHR11452:SF66">
    <property type="entry name" value="ALPHA-GALACTOSIDASE"/>
    <property type="match status" value="1"/>
</dbReference>
<evidence type="ECO:0000256" key="1">
    <source>
        <dbReference type="ARBA" id="ARBA00001255"/>
    </source>
</evidence>
<dbReference type="InterPro" id="IPR041233">
    <property type="entry name" value="Melibiase_C"/>
</dbReference>
<evidence type="ECO:0000313" key="9">
    <source>
        <dbReference type="Proteomes" id="UP001652628"/>
    </source>
</evidence>
<feature type="domain" description="Alpha galactosidase C-terminal" evidence="8">
    <location>
        <begin position="447"/>
        <end position="536"/>
    </location>
</feature>
<dbReference type="CDD" id="cd14792">
    <property type="entry name" value="GH27"/>
    <property type="match status" value="1"/>
</dbReference>
<dbReference type="GeneID" id="108006656"/>
<reference evidence="10" key="1">
    <citation type="submission" date="2025-08" db="UniProtKB">
        <authorList>
            <consortium name="RefSeq"/>
        </authorList>
    </citation>
    <scope>IDENTIFICATION</scope>
</reference>
<dbReference type="PROSITE" id="PS00512">
    <property type="entry name" value="ALPHA_GALACTOSIDASE"/>
    <property type="match status" value="1"/>
</dbReference>
<dbReference type="GO" id="GO:0005737">
    <property type="term" value="C:cytoplasm"/>
    <property type="evidence" value="ECO:0007669"/>
    <property type="project" value="TreeGrafter"/>
</dbReference>
<keyword evidence="9" id="KW-1185">Reference proteome</keyword>
<dbReference type="SUPFAM" id="SSF51445">
    <property type="entry name" value="(Trans)glycosidases"/>
    <property type="match status" value="1"/>
</dbReference>
<dbReference type="Pfam" id="PF17801">
    <property type="entry name" value="Melibiase_C"/>
    <property type="match status" value="1"/>
</dbReference>
<dbReference type="GO" id="GO:0004557">
    <property type="term" value="F:alpha-galactosidase activity"/>
    <property type="evidence" value="ECO:0007669"/>
    <property type="project" value="UniProtKB-EC"/>
</dbReference>
<dbReference type="Proteomes" id="UP001652628">
    <property type="component" value="Chromosome 3"/>
</dbReference>